<feature type="compositionally biased region" description="Basic and acidic residues" evidence="6">
    <location>
        <begin position="1"/>
        <end position="22"/>
    </location>
</feature>
<dbReference type="Pfam" id="PF02754">
    <property type="entry name" value="CCG"/>
    <property type="match status" value="1"/>
</dbReference>
<dbReference type="PANTHER" id="PTHR32479">
    <property type="entry name" value="GLYCOLATE OXIDASE IRON-SULFUR SUBUNIT"/>
    <property type="match status" value="1"/>
</dbReference>
<evidence type="ECO:0000256" key="3">
    <source>
        <dbReference type="ARBA" id="ARBA00022737"/>
    </source>
</evidence>
<dbReference type="GO" id="GO:0051539">
    <property type="term" value="F:4 iron, 4 sulfur cluster binding"/>
    <property type="evidence" value="ECO:0007669"/>
    <property type="project" value="UniProtKB-KW"/>
</dbReference>
<keyword evidence="3" id="KW-0677">Repeat</keyword>
<dbReference type="Proteomes" id="UP000265882">
    <property type="component" value="Unassembled WGS sequence"/>
</dbReference>
<dbReference type="InterPro" id="IPR004017">
    <property type="entry name" value="Cys_rich_dom"/>
</dbReference>
<dbReference type="GO" id="GO:0046872">
    <property type="term" value="F:metal ion binding"/>
    <property type="evidence" value="ECO:0007669"/>
    <property type="project" value="UniProtKB-KW"/>
</dbReference>
<dbReference type="GO" id="GO:0016491">
    <property type="term" value="F:oxidoreductase activity"/>
    <property type="evidence" value="ECO:0007669"/>
    <property type="project" value="UniProtKB-ARBA"/>
</dbReference>
<dbReference type="EMBL" id="QZKU01000110">
    <property type="protein sequence ID" value="RJP17789.1"/>
    <property type="molecule type" value="Genomic_DNA"/>
</dbReference>
<feature type="region of interest" description="Disordered" evidence="6">
    <location>
        <begin position="1"/>
        <end position="24"/>
    </location>
</feature>
<dbReference type="AlphaFoldDB" id="A0A3A4NE12"/>
<organism evidence="8 9">
    <name type="scientific">Abyssobacteria bacterium (strain SURF_5)</name>
    <dbReference type="NCBI Taxonomy" id="2093360"/>
    <lineage>
        <taxon>Bacteria</taxon>
        <taxon>Pseudomonadati</taxon>
        <taxon>Candidatus Hydrogenedentota</taxon>
        <taxon>Candidatus Abyssobacteria</taxon>
    </lineage>
</organism>
<protein>
    <recommendedName>
        <fullName evidence="7">Cysteine-rich domain-containing protein</fullName>
    </recommendedName>
</protein>
<accession>A0A3A4NE12</accession>
<comment type="caution">
    <text evidence="8">The sequence shown here is derived from an EMBL/GenBank/DDBJ whole genome shotgun (WGS) entry which is preliminary data.</text>
</comment>
<feature type="domain" description="Cysteine-rich" evidence="7">
    <location>
        <begin position="49"/>
        <end position="100"/>
    </location>
</feature>
<keyword evidence="5" id="KW-0411">Iron-sulfur</keyword>
<evidence type="ECO:0000313" key="9">
    <source>
        <dbReference type="Proteomes" id="UP000265882"/>
    </source>
</evidence>
<evidence type="ECO:0000256" key="6">
    <source>
        <dbReference type="SAM" id="MobiDB-lite"/>
    </source>
</evidence>
<keyword evidence="4" id="KW-0408">Iron</keyword>
<gene>
    <name evidence="8" type="ORF">C4520_15580</name>
</gene>
<evidence type="ECO:0000256" key="5">
    <source>
        <dbReference type="ARBA" id="ARBA00023014"/>
    </source>
</evidence>
<proteinExistence type="predicted"/>
<evidence type="ECO:0000313" key="8">
    <source>
        <dbReference type="EMBL" id="RJP17789.1"/>
    </source>
</evidence>
<evidence type="ECO:0000256" key="1">
    <source>
        <dbReference type="ARBA" id="ARBA00022485"/>
    </source>
</evidence>
<keyword evidence="2" id="KW-0479">Metal-binding</keyword>
<evidence type="ECO:0000256" key="4">
    <source>
        <dbReference type="ARBA" id="ARBA00023004"/>
    </source>
</evidence>
<name>A0A3A4NE12_ABYX5</name>
<sequence length="121" mass="13596">MELRHGRRPDPRHTDGEGTDRPHHARSRCLYPAAKFLKEFAVKDLIVVDDYCCGIAGSYGFKKEKHRLSMEIGSHLFKAIKDTGPSLVITDCGTCKVQIKDGTGISVKHPSVVLREYLKMQ</sequence>
<reference evidence="8 9" key="1">
    <citation type="journal article" date="2017" name="ISME J.">
        <title>Energy and carbon metabolisms in a deep terrestrial subsurface fluid microbial community.</title>
        <authorList>
            <person name="Momper L."/>
            <person name="Jungbluth S.P."/>
            <person name="Lee M.D."/>
            <person name="Amend J.P."/>
        </authorList>
    </citation>
    <scope>NUCLEOTIDE SEQUENCE [LARGE SCALE GENOMIC DNA]</scope>
    <source>
        <strain evidence="8">SURF_5</strain>
    </source>
</reference>
<keyword evidence="1" id="KW-0004">4Fe-4S</keyword>
<dbReference type="PANTHER" id="PTHR32479:SF19">
    <property type="entry name" value="ANAEROBIC GLYCEROL-3-PHOSPHATE DEHYDROGENASE SUBUNIT C"/>
    <property type="match status" value="1"/>
</dbReference>
<evidence type="ECO:0000256" key="2">
    <source>
        <dbReference type="ARBA" id="ARBA00022723"/>
    </source>
</evidence>
<evidence type="ECO:0000259" key="7">
    <source>
        <dbReference type="Pfam" id="PF02754"/>
    </source>
</evidence>